<dbReference type="Gene3D" id="3.30.420.10">
    <property type="entry name" value="Ribonuclease H-like superfamily/Ribonuclease H"/>
    <property type="match status" value="1"/>
</dbReference>
<accession>A0ABR3T0F7</accession>
<keyword evidence="3" id="KW-1185">Reference proteome</keyword>
<dbReference type="Proteomes" id="UP001521116">
    <property type="component" value="Unassembled WGS sequence"/>
</dbReference>
<dbReference type="InterPro" id="IPR002156">
    <property type="entry name" value="RNaseH_domain"/>
</dbReference>
<dbReference type="PROSITE" id="PS50879">
    <property type="entry name" value="RNASE_H_1"/>
    <property type="match status" value="1"/>
</dbReference>
<dbReference type="InterPro" id="IPR012337">
    <property type="entry name" value="RNaseH-like_sf"/>
</dbReference>
<sequence>MTSRAEIEALARALDVVHAVTVSDFKLSQIKVTTDSSFLVNAVAVWMDGWLANGGASSRSGRVAHFERLRQLSERLDEMEYGDDGGIEVQFWHVPREMNREADALAKAALDSA</sequence>
<dbReference type="EMBL" id="JAJVDC020000024">
    <property type="protein sequence ID" value="KAL1633068.1"/>
    <property type="molecule type" value="Genomic_DNA"/>
</dbReference>
<evidence type="ECO:0000313" key="2">
    <source>
        <dbReference type="EMBL" id="KAL1633068.1"/>
    </source>
</evidence>
<feature type="domain" description="RNase H type-1" evidence="1">
    <location>
        <begin position="1"/>
        <end position="111"/>
    </location>
</feature>
<evidence type="ECO:0000259" key="1">
    <source>
        <dbReference type="PROSITE" id="PS50879"/>
    </source>
</evidence>
<comment type="caution">
    <text evidence="2">The sequence shown here is derived from an EMBL/GenBank/DDBJ whole genome shotgun (WGS) entry which is preliminary data.</text>
</comment>
<protein>
    <recommendedName>
        <fullName evidence="1">RNase H type-1 domain-containing protein</fullName>
    </recommendedName>
</protein>
<dbReference type="SUPFAM" id="SSF53098">
    <property type="entry name" value="Ribonuclease H-like"/>
    <property type="match status" value="1"/>
</dbReference>
<gene>
    <name evidence="2" type="ORF">SLS56_003139</name>
</gene>
<dbReference type="InterPro" id="IPR036397">
    <property type="entry name" value="RNaseH_sf"/>
</dbReference>
<organism evidence="2 3">
    <name type="scientific">Neofusicoccum ribis</name>
    <dbReference type="NCBI Taxonomy" id="45134"/>
    <lineage>
        <taxon>Eukaryota</taxon>
        <taxon>Fungi</taxon>
        <taxon>Dikarya</taxon>
        <taxon>Ascomycota</taxon>
        <taxon>Pezizomycotina</taxon>
        <taxon>Dothideomycetes</taxon>
        <taxon>Dothideomycetes incertae sedis</taxon>
        <taxon>Botryosphaeriales</taxon>
        <taxon>Botryosphaeriaceae</taxon>
        <taxon>Neofusicoccum</taxon>
    </lineage>
</organism>
<reference evidence="2 3" key="1">
    <citation type="submission" date="2024-02" db="EMBL/GenBank/DDBJ databases">
        <title>De novo assembly and annotation of 12 fungi associated with fruit tree decline syndrome in Ontario, Canada.</title>
        <authorList>
            <person name="Sulman M."/>
            <person name="Ellouze W."/>
            <person name="Ilyukhin E."/>
        </authorList>
    </citation>
    <scope>NUCLEOTIDE SEQUENCE [LARGE SCALE GENOMIC DNA]</scope>
    <source>
        <strain evidence="2 3">M1-105</strain>
    </source>
</reference>
<proteinExistence type="predicted"/>
<dbReference type="Pfam" id="PF00075">
    <property type="entry name" value="RNase_H"/>
    <property type="match status" value="1"/>
</dbReference>
<evidence type="ECO:0000313" key="3">
    <source>
        <dbReference type="Proteomes" id="UP001521116"/>
    </source>
</evidence>
<name>A0ABR3T0F7_9PEZI</name>